<evidence type="ECO:0000256" key="6">
    <source>
        <dbReference type="ARBA" id="ARBA00022970"/>
    </source>
</evidence>
<dbReference type="AlphaFoldDB" id="A0AAJ1SXF7"/>
<dbReference type="GO" id="GO:0015190">
    <property type="term" value="F:L-leucine transmembrane transporter activity"/>
    <property type="evidence" value="ECO:0007669"/>
    <property type="project" value="TreeGrafter"/>
</dbReference>
<gene>
    <name evidence="10" type="ORF">J2S13_000730</name>
</gene>
<feature type="transmembrane region" description="Helical" evidence="9">
    <location>
        <begin position="278"/>
        <end position="300"/>
    </location>
</feature>
<dbReference type="GO" id="GO:0015820">
    <property type="term" value="P:L-leucine transport"/>
    <property type="evidence" value="ECO:0007669"/>
    <property type="project" value="TreeGrafter"/>
</dbReference>
<dbReference type="NCBIfam" id="TIGR00796">
    <property type="entry name" value="livcs"/>
    <property type="match status" value="1"/>
</dbReference>
<comment type="subcellular location">
    <subcellularLocation>
        <location evidence="1 9">Cell membrane</location>
        <topology evidence="1 9">Multi-pass membrane protein</topology>
    </subcellularLocation>
</comment>
<evidence type="ECO:0000256" key="9">
    <source>
        <dbReference type="RuleBase" id="RU362122"/>
    </source>
</evidence>
<feature type="transmembrane region" description="Helical" evidence="9">
    <location>
        <begin position="37"/>
        <end position="61"/>
    </location>
</feature>
<reference evidence="10" key="1">
    <citation type="submission" date="2023-07" db="EMBL/GenBank/DDBJ databases">
        <title>Genomic Encyclopedia of Type Strains, Phase IV (KMG-IV): sequencing the most valuable type-strain genomes for metagenomic binning, comparative biology and taxonomic classification.</title>
        <authorList>
            <person name="Goeker M."/>
        </authorList>
    </citation>
    <scope>NUCLEOTIDE SEQUENCE</scope>
    <source>
        <strain evidence="10">DSM 23947</strain>
    </source>
</reference>
<keyword evidence="7 9" id="KW-1133">Transmembrane helix</keyword>
<feature type="transmembrane region" description="Helical" evidence="9">
    <location>
        <begin position="337"/>
        <end position="358"/>
    </location>
</feature>
<feature type="transmembrane region" description="Helical" evidence="9">
    <location>
        <begin position="115"/>
        <end position="136"/>
    </location>
</feature>
<dbReference type="PANTHER" id="PTHR30588">
    <property type="entry name" value="BRANCHED-CHAIN AMINO ACID TRANSPORT SYSTEM 2 CARRIER PROTEIN"/>
    <property type="match status" value="1"/>
</dbReference>
<feature type="transmembrane region" description="Helical" evidence="9">
    <location>
        <begin position="7"/>
        <end position="25"/>
    </location>
</feature>
<evidence type="ECO:0000256" key="5">
    <source>
        <dbReference type="ARBA" id="ARBA00022692"/>
    </source>
</evidence>
<organism evidence="10 11">
    <name type="scientific">Oikeobacillus pervagus</name>
    <dbReference type="NCBI Taxonomy" id="1325931"/>
    <lineage>
        <taxon>Bacteria</taxon>
        <taxon>Bacillati</taxon>
        <taxon>Bacillota</taxon>
        <taxon>Bacilli</taxon>
        <taxon>Bacillales</taxon>
        <taxon>Bacillaceae</taxon>
        <taxon>Oikeobacillus</taxon>
    </lineage>
</organism>
<keyword evidence="8 9" id="KW-0472">Membrane</keyword>
<feature type="transmembrane region" description="Helical" evidence="9">
    <location>
        <begin position="231"/>
        <end position="258"/>
    </location>
</feature>
<dbReference type="RefSeq" id="WP_307256327.1">
    <property type="nucleotide sequence ID" value="NZ_JAUSUC010000006.1"/>
</dbReference>
<dbReference type="GO" id="GO:0005304">
    <property type="term" value="F:L-valine transmembrane transporter activity"/>
    <property type="evidence" value="ECO:0007669"/>
    <property type="project" value="TreeGrafter"/>
</dbReference>
<feature type="transmembrane region" description="Helical" evidence="9">
    <location>
        <begin position="402"/>
        <end position="425"/>
    </location>
</feature>
<evidence type="ECO:0000256" key="4">
    <source>
        <dbReference type="ARBA" id="ARBA00022475"/>
    </source>
</evidence>
<dbReference type="Pfam" id="PF05525">
    <property type="entry name" value="Branch_AA_trans"/>
    <property type="match status" value="1"/>
</dbReference>
<keyword evidence="3 9" id="KW-0813">Transport</keyword>
<keyword evidence="4" id="KW-1003">Cell membrane</keyword>
<dbReference type="GO" id="GO:0015188">
    <property type="term" value="F:L-isoleucine transmembrane transporter activity"/>
    <property type="evidence" value="ECO:0007669"/>
    <property type="project" value="TreeGrafter"/>
</dbReference>
<proteinExistence type="inferred from homology"/>
<comment type="function">
    <text evidence="9">Component of the transport system for branched-chain amino acids.</text>
</comment>
<sequence length="439" mass="47316">MNKKDIFFIGLMLFALFFGAGNLIFPPFLGMEAGESLWPAILGFIVTGIGLPILSVTAVALMDNGVRSIGDNVHPIFGIFFAVIIYFAIGPFFGIPRGANVAYEMAIAPFLTSTTQPYSLFIFTTLFFAIVFWLSLNPSRMVDRIGQLLTPILLVAIAILCVSGILQLNHPLQPATEKYANAPFFKGFMEGYLTMDTIAALAFGIVVVSAFKLRGVQEKTVMLRSTVQAGLIAGIGLSLVYISTAIVGAKMATVGTFTNGGDLLSSAANQLFGSGGKLLLGVIVALACLTTCIGLTAACAQFFTEIMPKISYRIYALMITIFSFLVANLGLNQIISISAPVLAMIYPLAIVLIFMSFFHRFYMGSRKVYGGALLFTALFSLYDGLTAFGVQTDWLQSTLSWVPFFSVGLGWVIPALMGGVIGWGIDRIIGLTDPQYRSL</sequence>
<name>A0AAJ1SXF7_9BACI</name>
<evidence type="ECO:0000256" key="8">
    <source>
        <dbReference type="ARBA" id="ARBA00023136"/>
    </source>
</evidence>
<feature type="transmembrane region" description="Helical" evidence="9">
    <location>
        <begin position="148"/>
        <end position="168"/>
    </location>
</feature>
<evidence type="ECO:0000313" key="11">
    <source>
        <dbReference type="Proteomes" id="UP001237207"/>
    </source>
</evidence>
<evidence type="ECO:0000256" key="2">
    <source>
        <dbReference type="ARBA" id="ARBA00008540"/>
    </source>
</evidence>
<keyword evidence="6 9" id="KW-0029">Amino-acid transport</keyword>
<dbReference type="EMBL" id="JAUSUC010000006">
    <property type="protein sequence ID" value="MDQ0214334.1"/>
    <property type="molecule type" value="Genomic_DNA"/>
</dbReference>
<keyword evidence="11" id="KW-1185">Reference proteome</keyword>
<evidence type="ECO:0000256" key="1">
    <source>
        <dbReference type="ARBA" id="ARBA00004651"/>
    </source>
</evidence>
<evidence type="ECO:0000256" key="3">
    <source>
        <dbReference type="ARBA" id="ARBA00022448"/>
    </source>
</evidence>
<accession>A0AAJ1SXF7</accession>
<protein>
    <recommendedName>
        <fullName evidence="9">Branched-chain amino acid transport system carrier protein</fullName>
    </recommendedName>
</protein>
<feature type="transmembrane region" description="Helical" evidence="9">
    <location>
        <begin position="370"/>
        <end position="390"/>
    </location>
</feature>
<dbReference type="GO" id="GO:0005886">
    <property type="term" value="C:plasma membrane"/>
    <property type="evidence" value="ECO:0007669"/>
    <property type="project" value="UniProtKB-SubCell"/>
</dbReference>
<feature type="transmembrane region" description="Helical" evidence="9">
    <location>
        <begin position="312"/>
        <end position="331"/>
    </location>
</feature>
<dbReference type="Proteomes" id="UP001237207">
    <property type="component" value="Unassembled WGS sequence"/>
</dbReference>
<feature type="transmembrane region" description="Helical" evidence="9">
    <location>
        <begin position="73"/>
        <end position="95"/>
    </location>
</feature>
<dbReference type="InterPro" id="IPR004685">
    <property type="entry name" value="Brnchd-chn_aa_trnsp_Livcs"/>
</dbReference>
<comment type="caution">
    <text evidence="10">The sequence shown here is derived from an EMBL/GenBank/DDBJ whole genome shotgun (WGS) entry which is preliminary data.</text>
</comment>
<keyword evidence="5 9" id="KW-0812">Transmembrane</keyword>
<evidence type="ECO:0000256" key="7">
    <source>
        <dbReference type="ARBA" id="ARBA00022989"/>
    </source>
</evidence>
<comment type="similarity">
    <text evidence="2 9">Belongs to the branched chain amino acid transporter family.</text>
</comment>
<dbReference type="PANTHER" id="PTHR30588:SF0">
    <property type="entry name" value="BRANCHED-CHAIN AMINO ACID PERMEASE BRNQ"/>
    <property type="match status" value="1"/>
</dbReference>
<feature type="transmembrane region" description="Helical" evidence="9">
    <location>
        <begin position="188"/>
        <end position="211"/>
    </location>
</feature>
<evidence type="ECO:0000313" key="10">
    <source>
        <dbReference type="EMBL" id="MDQ0214334.1"/>
    </source>
</evidence>
<dbReference type="GO" id="GO:0015818">
    <property type="term" value="P:isoleucine transport"/>
    <property type="evidence" value="ECO:0007669"/>
    <property type="project" value="TreeGrafter"/>
</dbReference>